<proteinExistence type="predicted"/>
<dbReference type="InterPro" id="IPR000550">
    <property type="entry name" value="Hppk"/>
</dbReference>
<evidence type="ECO:0000313" key="12">
    <source>
        <dbReference type="Proteomes" id="UP001321475"/>
    </source>
</evidence>
<evidence type="ECO:0000256" key="2">
    <source>
        <dbReference type="ARBA" id="ARBA00005051"/>
    </source>
</evidence>
<feature type="compositionally biased region" description="Gly residues" evidence="9">
    <location>
        <begin position="331"/>
        <end position="343"/>
    </location>
</feature>
<sequence length="421" mass="43095">MVAVDVVVHKPQAPITVPFEDAAVAVRRDRTVRPPVVAPAPRASLPAVDVEPAPVAVPAPGAEPAAEPEPETELAAVPSVEEPTGPEAVGPPTPADADDERPDRMDAVPPGPVEVVIALGANLGDPKATLRAAVLDVDRITGLELTEVAPLARTEAVGGPDQPDYLNTVVLGRTTLAARDLLHACQRVEQRHGRVRDEHWGPRTLDVDIITYGTLVGSSADLELPHPRAHERAFVLEPWAHVAPDAVLPGLGGGGVEALAATAPDSDGIRWLALDWLEEPAGSAEQPPAIEVGSSPGPADGDSRSRDVADAGGFGDHGSDDHREFDDHGSGEQGSGDHQGIGGPADLDEQGSGEHGTSEDGAGPDALDGDHAGDPEDGRAVAPAVDGPEDAATYPDGEPQAGAGSDEQTARTVPPPPSTLG</sequence>
<protein>
    <recommendedName>
        <fullName evidence="3">2-amino-4-hydroxy-6-hydroxymethyldihydropteridine diphosphokinase</fullName>
        <ecNumber evidence="3">2.7.6.3</ecNumber>
    </recommendedName>
</protein>
<evidence type="ECO:0000313" key="11">
    <source>
        <dbReference type="EMBL" id="BDZ42603.1"/>
    </source>
</evidence>
<evidence type="ECO:0000256" key="7">
    <source>
        <dbReference type="ARBA" id="ARBA00022840"/>
    </source>
</evidence>
<dbReference type="Pfam" id="PF01288">
    <property type="entry name" value="HPPK"/>
    <property type="match status" value="1"/>
</dbReference>
<keyword evidence="6" id="KW-0418">Kinase</keyword>
<organism evidence="11 12">
    <name type="scientific">Paraoerskovia sediminicola</name>
    <dbReference type="NCBI Taxonomy" id="1138587"/>
    <lineage>
        <taxon>Bacteria</taxon>
        <taxon>Bacillati</taxon>
        <taxon>Actinomycetota</taxon>
        <taxon>Actinomycetes</taxon>
        <taxon>Micrococcales</taxon>
        <taxon>Cellulomonadaceae</taxon>
        <taxon>Paraoerskovia</taxon>
    </lineage>
</organism>
<dbReference type="PANTHER" id="PTHR43071">
    <property type="entry name" value="2-AMINO-4-HYDROXY-6-HYDROXYMETHYLDIHYDROPTERIDINE PYROPHOSPHOKINASE"/>
    <property type="match status" value="1"/>
</dbReference>
<evidence type="ECO:0000256" key="9">
    <source>
        <dbReference type="SAM" id="MobiDB-lite"/>
    </source>
</evidence>
<feature type="compositionally biased region" description="Basic and acidic residues" evidence="9">
    <location>
        <begin position="368"/>
        <end position="379"/>
    </location>
</feature>
<evidence type="ECO:0000256" key="4">
    <source>
        <dbReference type="ARBA" id="ARBA00022679"/>
    </source>
</evidence>
<keyword evidence="7" id="KW-0067">ATP-binding</keyword>
<comment type="pathway">
    <text evidence="2">Cofactor biosynthesis; tetrahydrofolate biosynthesis; 2-amino-4-hydroxy-6-hydroxymethyl-7,8-dihydropteridine diphosphate from 7,8-dihydroneopterin triphosphate: step 4/4.</text>
</comment>
<dbReference type="CDD" id="cd00483">
    <property type="entry name" value="HPPK"/>
    <property type="match status" value="1"/>
</dbReference>
<keyword evidence="8" id="KW-0289">Folate biosynthesis</keyword>
<evidence type="ECO:0000256" key="1">
    <source>
        <dbReference type="ARBA" id="ARBA00000198"/>
    </source>
</evidence>
<evidence type="ECO:0000256" key="6">
    <source>
        <dbReference type="ARBA" id="ARBA00022777"/>
    </source>
</evidence>
<keyword evidence="12" id="KW-1185">Reference proteome</keyword>
<evidence type="ECO:0000256" key="3">
    <source>
        <dbReference type="ARBA" id="ARBA00013253"/>
    </source>
</evidence>
<dbReference type="SUPFAM" id="SSF55083">
    <property type="entry name" value="6-hydroxymethyl-7,8-dihydropterin pyrophosphokinase, HPPK"/>
    <property type="match status" value="1"/>
</dbReference>
<feature type="compositionally biased region" description="Basic and acidic residues" evidence="9">
    <location>
        <begin position="317"/>
        <end position="330"/>
    </location>
</feature>
<dbReference type="Proteomes" id="UP001321475">
    <property type="component" value="Chromosome"/>
</dbReference>
<dbReference type="InterPro" id="IPR035907">
    <property type="entry name" value="Hppk_sf"/>
</dbReference>
<keyword evidence="5" id="KW-0547">Nucleotide-binding</keyword>
<dbReference type="PANTHER" id="PTHR43071:SF1">
    <property type="entry name" value="2-AMINO-4-HYDROXY-6-HYDROXYMETHYLDIHYDROPTERIDINE PYROPHOSPHOKINASE"/>
    <property type="match status" value="1"/>
</dbReference>
<dbReference type="EC" id="2.7.6.3" evidence="3"/>
<feature type="compositionally biased region" description="Low complexity" evidence="9">
    <location>
        <begin position="55"/>
        <end position="65"/>
    </location>
</feature>
<evidence type="ECO:0000256" key="5">
    <source>
        <dbReference type="ARBA" id="ARBA00022741"/>
    </source>
</evidence>
<dbReference type="Gene3D" id="3.30.70.560">
    <property type="entry name" value="7,8-Dihydro-6-hydroxymethylpterin-pyrophosphokinase HPPK"/>
    <property type="match status" value="1"/>
</dbReference>
<accession>A0ABN6XER9</accession>
<dbReference type="NCBIfam" id="TIGR01498">
    <property type="entry name" value="folK"/>
    <property type="match status" value="1"/>
</dbReference>
<feature type="region of interest" description="Disordered" evidence="9">
    <location>
        <begin position="55"/>
        <end position="109"/>
    </location>
</feature>
<evidence type="ECO:0000259" key="10">
    <source>
        <dbReference type="PROSITE" id="PS00794"/>
    </source>
</evidence>
<keyword evidence="4" id="KW-0808">Transferase</keyword>
<dbReference type="PROSITE" id="PS00794">
    <property type="entry name" value="HPPK"/>
    <property type="match status" value="1"/>
</dbReference>
<feature type="domain" description="7,8-dihydro-6-hydroxymethylpterin-pyrophosphokinase" evidence="10">
    <location>
        <begin position="199"/>
        <end position="210"/>
    </location>
</feature>
<feature type="region of interest" description="Disordered" evidence="9">
    <location>
        <begin position="281"/>
        <end position="421"/>
    </location>
</feature>
<gene>
    <name evidence="11" type="ORF">GCM10025865_19020</name>
</gene>
<reference evidence="12" key="1">
    <citation type="journal article" date="2019" name="Int. J. Syst. Evol. Microbiol.">
        <title>The Global Catalogue of Microorganisms (GCM) 10K type strain sequencing project: providing services to taxonomists for standard genome sequencing and annotation.</title>
        <authorList>
            <consortium name="The Broad Institute Genomics Platform"/>
            <consortium name="The Broad Institute Genome Sequencing Center for Infectious Disease"/>
            <person name="Wu L."/>
            <person name="Ma J."/>
        </authorList>
    </citation>
    <scope>NUCLEOTIDE SEQUENCE [LARGE SCALE GENOMIC DNA]</scope>
    <source>
        <strain evidence="12">NBRC 108565</strain>
    </source>
</reference>
<name>A0ABN6XER9_9CELL</name>
<comment type="catalytic activity">
    <reaction evidence="1">
        <text>6-hydroxymethyl-7,8-dihydropterin + ATP = (7,8-dihydropterin-6-yl)methyl diphosphate + AMP + H(+)</text>
        <dbReference type="Rhea" id="RHEA:11412"/>
        <dbReference type="ChEBI" id="CHEBI:15378"/>
        <dbReference type="ChEBI" id="CHEBI:30616"/>
        <dbReference type="ChEBI" id="CHEBI:44841"/>
        <dbReference type="ChEBI" id="CHEBI:72950"/>
        <dbReference type="ChEBI" id="CHEBI:456215"/>
        <dbReference type="EC" id="2.7.6.3"/>
    </reaction>
</comment>
<evidence type="ECO:0000256" key="8">
    <source>
        <dbReference type="ARBA" id="ARBA00022909"/>
    </source>
</evidence>
<dbReference type="EMBL" id="AP027729">
    <property type="protein sequence ID" value="BDZ42603.1"/>
    <property type="molecule type" value="Genomic_DNA"/>
</dbReference>